<feature type="domain" description="HTH lacI-type" evidence="5">
    <location>
        <begin position="6"/>
        <end position="60"/>
    </location>
</feature>
<dbReference type="InterPro" id="IPR000843">
    <property type="entry name" value="HTH_LacI"/>
</dbReference>
<evidence type="ECO:0000256" key="1">
    <source>
        <dbReference type="ARBA" id="ARBA00022491"/>
    </source>
</evidence>
<dbReference type="GO" id="GO:0000976">
    <property type="term" value="F:transcription cis-regulatory region binding"/>
    <property type="evidence" value="ECO:0007669"/>
    <property type="project" value="TreeGrafter"/>
</dbReference>
<dbReference type="SUPFAM" id="SSF53822">
    <property type="entry name" value="Periplasmic binding protein-like I"/>
    <property type="match status" value="1"/>
</dbReference>
<proteinExistence type="predicted"/>
<evidence type="ECO:0000256" key="4">
    <source>
        <dbReference type="ARBA" id="ARBA00023163"/>
    </source>
</evidence>
<keyword evidence="2" id="KW-0805">Transcription regulation</keyword>
<dbReference type="AlphaFoldDB" id="A0A2H5EYK9"/>
<organism evidence="6 7">
    <name type="scientific">Paracoccus zhejiangensis</name>
    <dbReference type="NCBI Taxonomy" id="1077935"/>
    <lineage>
        <taxon>Bacteria</taxon>
        <taxon>Pseudomonadati</taxon>
        <taxon>Pseudomonadota</taxon>
        <taxon>Alphaproteobacteria</taxon>
        <taxon>Rhodobacterales</taxon>
        <taxon>Paracoccaceae</taxon>
        <taxon>Paracoccus</taxon>
    </lineage>
</organism>
<protein>
    <submittedName>
        <fullName evidence="6">LacI family transcriptional regulator</fullName>
    </submittedName>
</protein>
<keyword evidence="1" id="KW-0678">Repressor</keyword>
<dbReference type="CDD" id="cd01392">
    <property type="entry name" value="HTH_LacI"/>
    <property type="match status" value="1"/>
</dbReference>
<keyword evidence="4" id="KW-0804">Transcription</keyword>
<keyword evidence="7" id="KW-1185">Reference proteome</keyword>
<reference evidence="6 7" key="1">
    <citation type="journal article" date="2013" name="Antonie Van Leeuwenhoek">
        <title>Paracoccus zhejiangensis sp. nov., isolated from activated sludge in wastewater-treatment system.</title>
        <authorList>
            <person name="Wu Z.G."/>
            <person name="Zhang D.F."/>
            <person name="Liu Y.L."/>
            <person name="Wang F."/>
            <person name="Jiang X."/>
            <person name="Li C."/>
            <person name="Li S.P."/>
            <person name="Hong Q."/>
            <person name="Li W.J."/>
        </authorList>
    </citation>
    <scope>NUCLEOTIDE SEQUENCE [LARGE SCALE GENOMIC DNA]</scope>
    <source>
        <strain evidence="6 7">J6</strain>
    </source>
</reference>
<dbReference type="InterPro" id="IPR046335">
    <property type="entry name" value="LacI/GalR-like_sensor"/>
</dbReference>
<dbReference type="Gene3D" id="1.10.260.40">
    <property type="entry name" value="lambda repressor-like DNA-binding domains"/>
    <property type="match status" value="1"/>
</dbReference>
<dbReference type="Pfam" id="PF13377">
    <property type="entry name" value="Peripla_BP_3"/>
    <property type="match status" value="1"/>
</dbReference>
<evidence type="ECO:0000313" key="6">
    <source>
        <dbReference type="EMBL" id="AUH64388.1"/>
    </source>
</evidence>
<dbReference type="Gene3D" id="3.40.50.2300">
    <property type="match status" value="2"/>
</dbReference>
<dbReference type="PANTHER" id="PTHR30146">
    <property type="entry name" value="LACI-RELATED TRANSCRIPTIONAL REPRESSOR"/>
    <property type="match status" value="1"/>
</dbReference>
<evidence type="ECO:0000313" key="7">
    <source>
        <dbReference type="Proteomes" id="UP000234530"/>
    </source>
</evidence>
<dbReference type="InterPro" id="IPR028082">
    <property type="entry name" value="Peripla_BP_I"/>
</dbReference>
<dbReference type="KEGG" id="pzh:CX676_09640"/>
<dbReference type="InterPro" id="IPR010982">
    <property type="entry name" value="Lambda_DNA-bd_dom_sf"/>
</dbReference>
<dbReference type="SMART" id="SM00354">
    <property type="entry name" value="HTH_LACI"/>
    <property type="match status" value="1"/>
</dbReference>
<dbReference type="Pfam" id="PF00356">
    <property type="entry name" value="LacI"/>
    <property type="match status" value="1"/>
</dbReference>
<dbReference type="SUPFAM" id="SSF47413">
    <property type="entry name" value="lambda repressor-like DNA-binding domains"/>
    <property type="match status" value="1"/>
</dbReference>
<dbReference type="RefSeq" id="WP_101752425.1">
    <property type="nucleotide sequence ID" value="NZ_CP025430.1"/>
</dbReference>
<sequence>MRKNAVSAKDVAELAGVSRAAVSRCFTPGASISAETRARILKAADQLGYQVNRLASGLIRNESGLVALIASEIATPYRSELLSALTQALQQAGKLALVINTDRSDDSVERALRQAISYRTDAAIFLSGMPARSLSETCLRNGMRLVLINRDEERPGSLRVRIADAEAGRRAVALLVAAGCRRLAVATSSADTPSLKERERGFIEAARGAGIDWTALRGGPTSYQTGQDLGMDLLTRPERPDAIFCTTDLMACGIADVARWRLGLAIPQQLSLIGFDDIAQAGWDGYDLSTFRQPVDEIAAKSVAWLSTVADDHPADLMIEPRLVMRGSLARKNHTVSRYSSTVSSSDSSAM</sequence>
<evidence type="ECO:0000256" key="3">
    <source>
        <dbReference type="ARBA" id="ARBA00023125"/>
    </source>
</evidence>
<dbReference type="GO" id="GO:0003700">
    <property type="term" value="F:DNA-binding transcription factor activity"/>
    <property type="evidence" value="ECO:0007669"/>
    <property type="project" value="TreeGrafter"/>
</dbReference>
<dbReference type="OrthoDB" id="8433438at2"/>
<name>A0A2H5EYK9_9RHOB</name>
<accession>A0A2H5EYK9</accession>
<dbReference type="PANTHER" id="PTHR30146:SF95">
    <property type="entry name" value="RIBOSE OPERON REPRESSOR"/>
    <property type="match status" value="1"/>
</dbReference>
<evidence type="ECO:0000259" key="5">
    <source>
        <dbReference type="PROSITE" id="PS50932"/>
    </source>
</evidence>
<dbReference type="EMBL" id="CP025430">
    <property type="protein sequence ID" value="AUH64388.1"/>
    <property type="molecule type" value="Genomic_DNA"/>
</dbReference>
<keyword evidence="3" id="KW-0238">DNA-binding</keyword>
<dbReference type="CDD" id="cd06278">
    <property type="entry name" value="PBP1_LacI-like"/>
    <property type="match status" value="1"/>
</dbReference>
<gene>
    <name evidence="6" type="ORF">CX676_09640</name>
</gene>
<evidence type="ECO:0000256" key="2">
    <source>
        <dbReference type="ARBA" id="ARBA00023015"/>
    </source>
</evidence>
<dbReference type="Proteomes" id="UP000234530">
    <property type="component" value="Chromosome"/>
</dbReference>
<dbReference type="PROSITE" id="PS50932">
    <property type="entry name" value="HTH_LACI_2"/>
    <property type="match status" value="1"/>
</dbReference>